<feature type="signal peptide" evidence="5">
    <location>
        <begin position="1"/>
        <end position="21"/>
    </location>
</feature>
<evidence type="ECO:0000256" key="1">
    <source>
        <dbReference type="ARBA" id="ARBA00022617"/>
    </source>
</evidence>
<dbReference type="InterPro" id="IPR036909">
    <property type="entry name" value="Cyt_c-like_dom_sf"/>
</dbReference>
<name>A0A1B4XGW5_9GAMM</name>
<organism evidence="7 8">
    <name type="scientific">Sulfuricaulis limicola</name>
    <dbReference type="NCBI Taxonomy" id="1620215"/>
    <lineage>
        <taxon>Bacteria</taxon>
        <taxon>Pseudomonadati</taxon>
        <taxon>Pseudomonadota</taxon>
        <taxon>Gammaproteobacteria</taxon>
        <taxon>Acidiferrobacterales</taxon>
        <taxon>Acidiferrobacteraceae</taxon>
        <taxon>Sulfuricaulis</taxon>
    </lineage>
</organism>
<dbReference type="KEGG" id="slim:SCL_1759"/>
<dbReference type="GO" id="GO:0046872">
    <property type="term" value="F:metal ion binding"/>
    <property type="evidence" value="ECO:0007669"/>
    <property type="project" value="UniProtKB-KW"/>
</dbReference>
<dbReference type="Pfam" id="PF09086">
    <property type="entry name" value="DUF1924"/>
    <property type="match status" value="1"/>
</dbReference>
<keyword evidence="8" id="KW-1185">Reference proteome</keyword>
<dbReference type="Proteomes" id="UP000243180">
    <property type="component" value="Chromosome"/>
</dbReference>
<evidence type="ECO:0000313" key="7">
    <source>
        <dbReference type="EMBL" id="BAV34058.1"/>
    </source>
</evidence>
<accession>A0A1B4XGW5</accession>
<sequence>MKISVHSMLIALLCASAAAGADVVDERLAAYKAQGANGFSAAAGEVLWNRSFKNAKTGESRNCAACHTANLRNAGKHAETGKVIEPMKPAVNPKRLTDVKQVEKWFLRNCKWTYGRECTPQEKGDFLLFIRN</sequence>
<keyword evidence="2 4" id="KW-0479">Metal-binding</keyword>
<dbReference type="AlphaFoldDB" id="A0A1B4XGW5"/>
<dbReference type="Gene3D" id="1.10.760.10">
    <property type="entry name" value="Cytochrome c-like domain"/>
    <property type="match status" value="1"/>
</dbReference>
<proteinExistence type="predicted"/>
<dbReference type="InParanoid" id="A0A1B4XGW5"/>
<evidence type="ECO:0000313" key="8">
    <source>
        <dbReference type="Proteomes" id="UP000243180"/>
    </source>
</evidence>
<evidence type="ECO:0000256" key="2">
    <source>
        <dbReference type="ARBA" id="ARBA00022723"/>
    </source>
</evidence>
<reference evidence="7 8" key="1">
    <citation type="submission" date="2015-05" db="EMBL/GenBank/DDBJ databases">
        <title>Complete genome sequence of a sulfur-oxidizing gammaproteobacterium strain HA5.</title>
        <authorList>
            <person name="Miura A."/>
            <person name="Kojima H."/>
            <person name="Fukui M."/>
        </authorList>
    </citation>
    <scope>NUCLEOTIDE SEQUENCE [LARGE SCALE GENOMIC DNA]</scope>
    <source>
        <strain evidence="7 8">HA5</strain>
    </source>
</reference>
<dbReference type="GO" id="GO:0020037">
    <property type="term" value="F:heme binding"/>
    <property type="evidence" value="ECO:0007669"/>
    <property type="project" value="InterPro"/>
</dbReference>
<dbReference type="PROSITE" id="PS51007">
    <property type="entry name" value="CYTC"/>
    <property type="match status" value="1"/>
</dbReference>
<feature type="domain" description="Cytochrome c" evidence="6">
    <location>
        <begin position="39"/>
        <end position="132"/>
    </location>
</feature>
<dbReference type="GO" id="GO:0009055">
    <property type="term" value="F:electron transfer activity"/>
    <property type="evidence" value="ECO:0007669"/>
    <property type="project" value="InterPro"/>
</dbReference>
<keyword evidence="5" id="KW-0732">Signal</keyword>
<evidence type="ECO:0000256" key="4">
    <source>
        <dbReference type="PROSITE-ProRule" id="PRU00433"/>
    </source>
</evidence>
<protein>
    <submittedName>
        <fullName evidence="7">Cytochrome C</fullName>
    </submittedName>
</protein>
<evidence type="ECO:0000259" key="6">
    <source>
        <dbReference type="PROSITE" id="PS51007"/>
    </source>
</evidence>
<gene>
    <name evidence="7" type="ORF">SCL_1759</name>
</gene>
<keyword evidence="3 4" id="KW-0408">Iron</keyword>
<evidence type="ECO:0000256" key="3">
    <source>
        <dbReference type="ARBA" id="ARBA00023004"/>
    </source>
</evidence>
<feature type="chain" id="PRO_5008572430" evidence="5">
    <location>
        <begin position="22"/>
        <end position="132"/>
    </location>
</feature>
<dbReference type="SUPFAM" id="SSF46626">
    <property type="entry name" value="Cytochrome c"/>
    <property type="match status" value="1"/>
</dbReference>
<evidence type="ECO:0000256" key="5">
    <source>
        <dbReference type="SAM" id="SignalP"/>
    </source>
</evidence>
<keyword evidence="1 4" id="KW-0349">Heme</keyword>
<dbReference type="RefSeq" id="WP_096360851.1">
    <property type="nucleotide sequence ID" value="NZ_AP014879.1"/>
</dbReference>
<dbReference type="EMBL" id="AP014879">
    <property type="protein sequence ID" value="BAV34058.1"/>
    <property type="molecule type" value="Genomic_DNA"/>
</dbReference>
<dbReference type="OrthoDB" id="5295318at2"/>
<dbReference type="InterPro" id="IPR015170">
    <property type="entry name" value="DUF1924_SHP"/>
</dbReference>
<dbReference type="InterPro" id="IPR009056">
    <property type="entry name" value="Cyt_c-like_dom"/>
</dbReference>